<evidence type="ECO:0000313" key="3">
    <source>
        <dbReference type="Proteomes" id="UP000324162"/>
    </source>
</evidence>
<dbReference type="AlphaFoldDB" id="A0AB73BHN4"/>
<keyword evidence="1" id="KW-1133">Transmembrane helix</keyword>
<feature type="transmembrane region" description="Helical" evidence="1">
    <location>
        <begin position="81"/>
        <end position="102"/>
    </location>
</feature>
<sequence length="116" mass="13064">MLGEWISLILSGAFSGFFIGAAIFVVIYFSMLYLFDKTDDDVAMLIALVVIVLILFGFYGFSIKNFLEAAQSENNRPIEDIFRAVPFIMAHALFLACAYVGVRLSKMMLRKKLLGY</sequence>
<protein>
    <submittedName>
        <fullName evidence="2">Uncharacterized protein</fullName>
    </submittedName>
</protein>
<dbReference type="Proteomes" id="UP000324162">
    <property type="component" value="Unassembled WGS sequence"/>
</dbReference>
<evidence type="ECO:0000256" key="1">
    <source>
        <dbReference type="SAM" id="Phobius"/>
    </source>
</evidence>
<feature type="transmembrane region" description="Helical" evidence="1">
    <location>
        <begin position="6"/>
        <end position="35"/>
    </location>
</feature>
<gene>
    <name evidence="2" type="ORF">EU508_08195</name>
</gene>
<dbReference type="RefSeq" id="WP_149614064.1">
    <property type="nucleotide sequence ID" value="NZ_SEUK01000047.1"/>
</dbReference>
<keyword evidence="1" id="KW-0472">Membrane</keyword>
<keyword evidence="1" id="KW-0812">Transmembrane</keyword>
<dbReference type="EMBL" id="SEUK01000047">
    <property type="protein sequence ID" value="KAA1160988.1"/>
    <property type="molecule type" value="Genomic_DNA"/>
</dbReference>
<organism evidence="2 3">
    <name type="scientific">Pseudoalteromonas fuliginea</name>
    <dbReference type="NCBI Taxonomy" id="1872678"/>
    <lineage>
        <taxon>Bacteria</taxon>
        <taxon>Pseudomonadati</taxon>
        <taxon>Pseudomonadota</taxon>
        <taxon>Gammaproteobacteria</taxon>
        <taxon>Alteromonadales</taxon>
        <taxon>Pseudoalteromonadaceae</taxon>
        <taxon>Pseudoalteromonas</taxon>
    </lineage>
</organism>
<comment type="caution">
    <text evidence="2">The sequence shown here is derived from an EMBL/GenBank/DDBJ whole genome shotgun (WGS) entry which is preliminary data.</text>
</comment>
<accession>A0AB73BHN4</accession>
<name>A0AB73BHN4_9GAMM</name>
<evidence type="ECO:0000313" key="2">
    <source>
        <dbReference type="EMBL" id="KAA1160988.1"/>
    </source>
</evidence>
<reference evidence="2 3" key="1">
    <citation type="submission" date="2019-01" db="EMBL/GenBank/DDBJ databases">
        <title>Genome sequences of marine Pseudoalteromonas species.</title>
        <authorList>
            <person name="Boraston A.B."/>
            <person name="Hehemann J.-H."/>
            <person name="Vickers C.J."/>
            <person name="Salama-Alber O."/>
            <person name="Abe K."/>
            <person name="Hettle A.J."/>
        </authorList>
    </citation>
    <scope>NUCLEOTIDE SEQUENCE [LARGE SCALE GENOMIC DNA]</scope>
    <source>
        <strain evidence="2 3">PS42</strain>
    </source>
</reference>
<proteinExistence type="predicted"/>
<feature type="transmembrane region" description="Helical" evidence="1">
    <location>
        <begin position="42"/>
        <end position="61"/>
    </location>
</feature>